<dbReference type="EMBL" id="CP060775">
    <property type="protein sequence ID" value="QQK42937.1"/>
    <property type="molecule type" value="Genomic_DNA"/>
</dbReference>
<dbReference type="InterPro" id="IPR000873">
    <property type="entry name" value="AMP-dep_synth/lig_dom"/>
</dbReference>
<accession>A0A7T7BKA7</accession>
<reference evidence="10 11" key="1">
    <citation type="submission" date="2020-08" db="EMBL/GenBank/DDBJ databases">
        <title>The completed genome sequence of the pathogenic ascomycete fungus Penicillium digitatum.</title>
        <authorList>
            <person name="Wang M."/>
        </authorList>
    </citation>
    <scope>NUCLEOTIDE SEQUENCE [LARGE SCALE GENOMIC DNA]</scope>
    <source>
        <strain evidence="10 11">PdW03</strain>
    </source>
</reference>
<dbReference type="VEuPathDB" id="FungiDB:PDIP_24640"/>
<feature type="transmembrane region" description="Helical" evidence="7">
    <location>
        <begin position="133"/>
        <end position="152"/>
    </location>
</feature>
<feature type="transmembrane region" description="Helical" evidence="7">
    <location>
        <begin position="417"/>
        <end position="440"/>
    </location>
</feature>
<dbReference type="Pfam" id="PF00324">
    <property type="entry name" value="AA_permease"/>
    <property type="match status" value="1"/>
</dbReference>
<proteinExistence type="predicted"/>
<dbReference type="GO" id="GO:0016874">
    <property type="term" value="F:ligase activity"/>
    <property type="evidence" value="ECO:0007669"/>
    <property type="project" value="UniProtKB-KW"/>
</dbReference>
<feature type="transmembrane region" description="Helical" evidence="7">
    <location>
        <begin position="284"/>
        <end position="303"/>
    </location>
</feature>
<feature type="transmembrane region" description="Helical" evidence="7">
    <location>
        <begin position="493"/>
        <end position="510"/>
    </location>
</feature>
<feature type="domain" description="AMP-dependent synthetase/ligase" evidence="9">
    <location>
        <begin position="662"/>
        <end position="1109"/>
    </location>
</feature>
<evidence type="ECO:0000256" key="6">
    <source>
        <dbReference type="ARBA" id="ARBA00023136"/>
    </source>
</evidence>
<keyword evidence="4" id="KW-0029">Amino-acid transport</keyword>
<dbReference type="GO" id="GO:0016020">
    <property type="term" value="C:membrane"/>
    <property type="evidence" value="ECO:0007669"/>
    <property type="project" value="UniProtKB-SubCell"/>
</dbReference>
<keyword evidence="10" id="KW-0436">Ligase</keyword>
<dbReference type="NCBIfam" id="TIGR00913">
    <property type="entry name" value="2A0310"/>
    <property type="match status" value="1"/>
</dbReference>
<feature type="transmembrane region" description="Helical" evidence="7">
    <location>
        <begin position="188"/>
        <end position="212"/>
    </location>
</feature>
<evidence type="ECO:0000259" key="8">
    <source>
        <dbReference type="Pfam" id="PF00324"/>
    </source>
</evidence>
<evidence type="ECO:0000256" key="5">
    <source>
        <dbReference type="ARBA" id="ARBA00022989"/>
    </source>
</evidence>
<dbReference type="GO" id="GO:0015171">
    <property type="term" value="F:amino acid transmembrane transporter activity"/>
    <property type="evidence" value="ECO:0007669"/>
    <property type="project" value="TreeGrafter"/>
</dbReference>
<feature type="transmembrane region" description="Helical" evidence="7">
    <location>
        <begin position="460"/>
        <end position="481"/>
    </location>
</feature>
<feature type="transmembrane region" description="Helical" evidence="7">
    <location>
        <begin position="55"/>
        <end position="74"/>
    </location>
</feature>
<dbReference type="InterPro" id="IPR042099">
    <property type="entry name" value="ANL_N_sf"/>
</dbReference>
<dbReference type="SUPFAM" id="SSF56801">
    <property type="entry name" value="Acetyl-CoA synthetase-like"/>
    <property type="match status" value="1"/>
</dbReference>
<organism evidence="10 11">
    <name type="scientific">Penicillium digitatum</name>
    <name type="common">Green mold</name>
    <dbReference type="NCBI Taxonomy" id="36651"/>
    <lineage>
        <taxon>Eukaryota</taxon>
        <taxon>Fungi</taxon>
        <taxon>Dikarya</taxon>
        <taxon>Ascomycota</taxon>
        <taxon>Pezizomycotina</taxon>
        <taxon>Eurotiomycetes</taxon>
        <taxon>Eurotiomycetidae</taxon>
        <taxon>Eurotiales</taxon>
        <taxon>Aspergillaceae</taxon>
        <taxon>Penicillium</taxon>
    </lineage>
</organism>
<evidence type="ECO:0000256" key="1">
    <source>
        <dbReference type="ARBA" id="ARBA00004141"/>
    </source>
</evidence>
<feature type="transmembrane region" description="Helical" evidence="7">
    <location>
        <begin position="335"/>
        <end position="356"/>
    </location>
</feature>
<gene>
    <name evidence="10" type="ORF">Pdw03_6838</name>
</gene>
<evidence type="ECO:0000256" key="7">
    <source>
        <dbReference type="SAM" id="Phobius"/>
    </source>
</evidence>
<feature type="transmembrane region" description="Helical" evidence="7">
    <location>
        <begin position="388"/>
        <end position="405"/>
    </location>
</feature>
<dbReference type="GeneID" id="26230786"/>
<keyword evidence="2" id="KW-0813">Transport</keyword>
<dbReference type="PROSITE" id="PS00218">
    <property type="entry name" value="AMINO_ACID_PERMEASE_1"/>
    <property type="match status" value="1"/>
</dbReference>
<evidence type="ECO:0000313" key="11">
    <source>
        <dbReference type="Proteomes" id="UP000595662"/>
    </source>
</evidence>
<dbReference type="InterPro" id="IPR050524">
    <property type="entry name" value="APC_YAT"/>
</dbReference>
<dbReference type="KEGG" id="pdp:PDIP_24640"/>
<dbReference type="InterPro" id="IPR004762">
    <property type="entry name" value="Amino_acid_permease_fungi"/>
</dbReference>
<dbReference type="PANTHER" id="PTHR43341">
    <property type="entry name" value="AMINO ACID PERMEASE"/>
    <property type="match status" value="1"/>
</dbReference>
<dbReference type="InterPro" id="IPR020845">
    <property type="entry name" value="AMP-binding_CS"/>
</dbReference>
<feature type="transmembrane region" description="Helical" evidence="7">
    <location>
        <begin position="80"/>
        <end position="96"/>
    </location>
</feature>
<dbReference type="Gene3D" id="1.20.1740.10">
    <property type="entry name" value="Amino acid/polyamine transporter I"/>
    <property type="match status" value="1"/>
</dbReference>
<evidence type="ECO:0000313" key="10">
    <source>
        <dbReference type="EMBL" id="QQK42937.1"/>
    </source>
</evidence>
<dbReference type="FunFam" id="1.20.1740.10:FF:000006">
    <property type="entry name" value="General amino acid permease"/>
    <property type="match status" value="1"/>
</dbReference>
<keyword evidence="5 7" id="KW-1133">Transmembrane helix</keyword>
<keyword evidence="6 7" id="KW-0472">Membrane</keyword>
<dbReference type="VEuPathDB" id="FungiDB:PDIP_24650"/>
<dbReference type="Pfam" id="PF00501">
    <property type="entry name" value="AMP-binding"/>
    <property type="match status" value="1"/>
</dbReference>
<evidence type="ECO:0000259" key="9">
    <source>
        <dbReference type="Pfam" id="PF00501"/>
    </source>
</evidence>
<sequence>MAPYKSEGKLSAEMPVQIQAQSTNYDIDYEKHGAQREANPLPDLKRKLKSRHLQMIAIGGTIGTGLFIGSGTAIAHGGPVGALIAYIFVGTIVYSVMTALGEIATYIPIPGAFTSYAARLIDPSLGFAMGWIYWFSWASTFALELTATGLIIQFWDSSISISIFIAVFWVVIIILNMMPVAFYGEIEFWFASIKVITVVGFMIFSICMNAGVGKEGYIGFRYWVHPGPFFPYLIQGHDSVAKFVGFWSTLIQAGFSYQGTELVGIAAGETENPRKTVPSAIRKTFFRIVFFFILTIFFLGIVVPSDDPGLLASEGDGASAQNANASPFVIAARRAGVTALPSIINAVLLTVVLSAANSNVYSGSRILVGLAQEGFAPHWFKKTSKHGVPYYSVLFTAAFGLLGFLNVSDSGSTVFTWLLQISGVAGFITWCSLNACHLAFQRALKARNISRDILPYKALWQPWFSWYGLFFNCLIIITQGFTAFIPNFQVKEFFINYLSLILFVVLYAGHKIVYRPAFVKPIEADLDTGRTTADNETWETIEPTTWYGKAWKWICGTPQRAEVGQRMSFVRKESVAPSVIFWGHLFSLFTQILVNFDMFFSQPPHLAKADELKPAPPKGVAYSVAIPGTEQPGRSRIYRAWNAQKELLKTLDPQVTTVHDMFESTANRQPKNHCLGWRPYNPTTKSFGPYQWLTYETVKNRRAAFGAGLVELHHKHECHRSGQYGVGLWSQNRPEWQITDLACVSQSLYSVSIYDVLSPDATEYIINHAELSCVVTSLPHIPTLLKLKPSLPNLKIIVSLDPLDGGEQDGHSKRALLESLAAGQGLAIYTIDEVEELGLASKRGYNAPSASDIVTINYTSGTTGPPKGVVLTHGNAVAATSCGLVTSTQARGDTIASYLPLAHIFARLAEHTSFWSGARIGYFHGNIVELVDDLKLLRPTGFMSVPRLYSRFGSAIRSATVEQPGFKGALSRHIIAAKIANLKNPDPSKATVRHAVYDRIWAKKVAAALGLERAKFMVSGSAPLDPTLHDFLRVAIGTDTSQGYGLTESYALATAQPTYDLTSGNCGSLAACIEACLVSLPDMEYSVDDKPFPRGELLLRGNNMFREYYKNEEDTRNAITEDGWFRTGDVCTIDEKGRFIIIDRRKNVLKLAQGEYISPERLEGVILSELGYIAQAYVHGDSMQTFLVGIFGVAPDLFAPFASNVLGKTIAPTDLEAVKESLNDDKIRRTVLRDLERVAKKHKFAGYERVRNVSLKVEPFTVENNLLTPTLKLKRPPTVKLYRSLLDRLYEQAVEEQSAPKAKL</sequence>
<comment type="subcellular location">
    <subcellularLocation>
        <location evidence="1">Membrane</location>
        <topology evidence="1">Multi-pass membrane protein</topology>
    </subcellularLocation>
</comment>
<dbReference type="Proteomes" id="UP000595662">
    <property type="component" value="Chromosome 2"/>
</dbReference>
<dbReference type="InterPro" id="IPR004841">
    <property type="entry name" value="AA-permease/SLC12A_dom"/>
</dbReference>
<dbReference type="PANTHER" id="PTHR43341:SF4">
    <property type="entry name" value="ARGININE PERMEASE CAN1-RELATED"/>
    <property type="match status" value="1"/>
</dbReference>
<feature type="domain" description="Amino acid permease/ SLC12A" evidence="8">
    <location>
        <begin position="52"/>
        <end position="515"/>
    </location>
</feature>
<dbReference type="RefSeq" id="XP_014536621.2">
    <property type="nucleotide sequence ID" value="XM_014681135.2"/>
</dbReference>
<dbReference type="InterPro" id="IPR004840">
    <property type="entry name" value="Amino_acid_permease_CS"/>
</dbReference>
<evidence type="ECO:0000256" key="2">
    <source>
        <dbReference type="ARBA" id="ARBA00022448"/>
    </source>
</evidence>
<dbReference type="Gene3D" id="3.40.50.12780">
    <property type="entry name" value="N-terminal domain of ligase-like"/>
    <property type="match status" value="1"/>
</dbReference>
<name>A0A7T7BKA7_PENDI</name>
<feature type="transmembrane region" description="Helical" evidence="7">
    <location>
        <begin position="159"/>
        <end position="182"/>
    </location>
</feature>
<feature type="transmembrane region" description="Helical" evidence="7">
    <location>
        <begin position="575"/>
        <end position="594"/>
    </location>
</feature>
<keyword evidence="3 7" id="KW-0812">Transmembrane</keyword>
<dbReference type="PROSITE" id="PS00455">
    <property type="entry name" value="AMP_BINDING"/>
    <property type="match status" value="1"/>
</dbReference>
<protein>
    <submittedName>
        <fullName evidence="10">AMP-dependent synthetase/ligase</fullName>
    </submittedName>
</protein>
<evidence type="ECO:0000256" key="4">
    <source>
        <dbReference type="ARBA" id="ARBA00022970"/>
    </source>
</evidence>
<evidence type="ECO:0000256" key="3">
    <source>
        <dbReference type="ARBA" id="ARBA00022692"/>
    </source>
</evidence>